<name>A0A937EQI8_9ACTN</name>
<dbReference type="PANTHER" id="PTHR42813:SF2">
    <property type="entry name" value="DEHYDROGENASE, ZINC-CONTAINING, PUTATIVE (AFU_ORTHOLOGUE AFUA_2G02810)-RELATED"/>
    <property type="match status" value="1"/>
</dbReference>
<dbReference type="EMBL" id="JAERRK010000022">
    <property type="protein sequence ID" value="MBL1086356.1"/>
    <property type="molecule type" value="Genomic_DNA"/>
</dbReference>
<dbReference type="Gene3D" id="3.40.50.720">
    <property type="entry name" value="NAD(P)-binding Rossmann-like Domain"/>
    <property type="match status" value="1"/>
</dbReference>
<feature type="domain" description="Alcohol dehydrogenase-like N-terminal" evidence="5">
    <location>
        <begin position="25"/>
        <end position="135"/>
    </location>
</feature>
<keyword evidence="7" id="KW-1185">Reference proteome</keyword>
<dbReference type="Gene3D" id="3.90.180.10">
    <property type="entry name" value="Medium-chain alcohol dehydrogenases, catalytic domain"/>
    <property type="match status" value="1"/>
</dbReference>
<keyword evidence="2" id="KW-0479">Metal-binding</keyword>
<dbReference type="Pfam" id="PF08240">
    <property type="entry name" value="ADH_N"/>
    <property type="match status" value="1"/>
</dbReference>
<dbReference type="Pfam" id="PF00107">
    <property type="entry name" value="ADH_zinc_N"/>
    <property type="match status" value="1"/>
</dbReference>
<dbReference type="InterPro" id="IPR011032">
    <property type="entry name" value="GroES-like_sf"/>
</dbReference>
<reference evidence="6" key="1">
    <citation type="submission" date="2021-01" db="EMBL/GenBank/DDBJ databases">
        <title>WGS of actinomycetes isolated from Thailand.</title>
        <authorList>
            <person name="Thawai C."/>
        </authorList>
    </citation>
    <scope>NUCLEOTIDE SEQUENCE</scope>
    <source>
        <strain evidence="6">RCU-197</strain>
    </source>
</reference>
<dbReference type="Proteomes" id="UP000661858">
    <property type="component" value="Unassembled WGS sequence"/>
</dbReference>
<keyword evidence="3" id="KW-0862">Zinc</keyword>
<evidence type="ECO:0000256" key="3">
    <source>
        <dbReference type="ARBA" id="ARBA00022833"/>
    </source>
</evidence>
<evidence type="ECO:0000259" key="5">
    <source>
        <dbReference type="Pfam" id="PF08240"/>
    </source>
</evidence>
<dbReference type="RefSeq" id="WP_201842673.1">
    <property type="nucleotide sequence ID" value="NZ_JAERRK010000022.1"/>
</dbReference>
<dbReference type="InterPro" id="IPR036291">
    <property type="entry name" value="NAD(P)-bd_dom_sf"/>
</dbReference>
<dbReference type="PANTHER" id="PTHR42813">
    <property type="entry name" value="ZINC-TYPE ALCOHOL DEHYDROGENASE-LIKE"/>
    <property type="match status" value="1"/>
</dbReference>
<comment type="caution">
    <text evidence="6">The sequence shown here is derived from an EMBL/GenBank/DDBJ whole genome shotgun (WGS) entry which is preliminary data.</text>
</comment>
<proteinExistence type="predicted"/>
<organism evidence="6 7">
    <name type="scientific">Streptomyces actinomycinicus</name>
    <dbReference type="NCBI Taxonomy" id="1695166"/>
    <lineage>
        <taxon>Bacteria</taxon>
        <taxon>Bacillati</taxon>
        <taxon>Actinomycetota</taxon>
        <taxon>Actinomycetes</taxon>
        <taxon>Kitasatosporales</taxon>
        <taxon>Streptomycetaceae</taxon>
        <taxon>Streptomyces</taxon>
    </lineage>
</organism>
<evidence type="ECO:0000256" key="2">
    <source>
        <dbReference type="ARBA" id="ARBA00022723"/>
    </source>
</evidence>
<dbReference type="SUPFAM" id="SSF51735">
    <property type="entry name" value="NAD(P)-binding Rossmann-fold domains"/>
    <property type="match status" value="1"/>
</dbReference>
<dbReference type="AlphaFoldDB" id="A0A937EQI8"/>
<evidence type="ECO:0000259" key="4">
    <source>
        <dbReference type="Pfam" id="PF00107"/>
    </source>
</evidence>
<feature type="domain" description="Alcohol dehydrogenase-like C-terminal" evidence="4">
    <location>
        <begin position="180"/>
        <end position="305"/>
    </location>
</feature>
<gene>
    <name evidence="6" type="ORF">JK359_31075</name>
</gene>
<dbReference type="GO" id="GO:0046872">
    <property type="term" value="F:metal ion binding"/>
    <property type="evidence" value="ECO:0007669"/>
    <property type="project" value="UniProtKB-KW"/>
</dbReference>
<dbReference type="InterPro" id="IPR013154">
    <property type="entry name" value="ADH-like_N"/>
</dbReference>
<evidence type="ECO:0000256" key="1">
    <source>
        <dbReference type="ARBA" id="ARBA00001947"/>
    </source>
</evidence>
<comment type="cofactor">
    <cofactor evidence="1">
        <name>Zn(2+)</name>
        <dbReference type="ChEBI" id="CHEBI:29105"/>
    </cofactor>
</comment>
<dbReference type="CDD" id="cd08287">
    <property type="entry name" value="FDH_like_ADH3"/>
    <property type="match status" value="1"/>
</dbReference>
<accession>A0A937EQI8</accession>
<sequence>MRATTIHAPYDMRVEDVPEPVVQLPTDAVVRVLRACICGSDLWAYRGEAAREAGQRIGHEFLGVVEETGSEVGTVRRGDLVVAPFMWSDGVCDYCREGLTTSCEHGGFWGSVGHDGGQGEAVRVPFADGTLVQLPKEAASDDHLLSALLTLSDVLGTGHHAALGAGARPGATVAVVGDGAVGLCAVLAAKRLGAERIIALGRHTVRTDIARRFGATDVVAERGEAAVEAVRELTRGQGAHSVVEAVGTEQSMRTAVAITRDGGAIGFVGVPHGSGTGLDLGVMFDRNIALRGGVAPVRAYIPELLPDVLDGTIDPSPVFDMTVDIEGVPAGYKAMDERTALKVLVTNGGRG</sequence>
<protein>
    <submittedName>
        <fullName evidence="6">Zinc-dependent alcohol dehydrogenase family protein</fullName>
    </submittedName>
</protein>
<dbReference type="SUPFAM" id="SSF50129">
    <property type="entry name" value="GroES-like"/>
    <property type="match status" value="1"/>
</dbReference>
<dbReference type="InterPro" id="IPR013149">
    <property type="entry name" value="ADH-like_C"/>
</dbReference>
<evidence type="ECO:0000313" key="7">
    <source>
        <dbReference type="Proteomes" id="UP000661858"/>
    </source>
</evidence>
<evidence type="ECO:0000313" key="6">
    <source>
        <dbReference type="EMBL" id="MBL1086356.1"/>
    </source>
</evidence>